<feature type="compositionally biased region" description="Acidic residues" evidence="10">
    <location>
        <begin position="370"/>
        <end position="383"/>
    </location>
</feature>
<dbReference type="CDD" id="cd14545">
    <property type="entry name" value="PTPc-N1_2"/>
    <property type="match status" value="1"/>
</dbReference>
<evidence type="ECO:0000256" key="2">
    <source>
        <dbReference type="ARBA" id="ARBA00004308"/>
    </source>
</evidence>
<keyword evidence="6" id="KW-0378">Hydrolase</keyword>
<evidence type="ECO:0000313" key="15">
    <source>
        <dbReference type="RefSeq" id="XP_005093236.1"/>
    </source>
</evidence>
<keyword evidence="5" id="KW-0597">Phosphoprotein</keyword>
<evidence type="ECO:0000256" key="6">
    <source>
        <dbReference type="ARBA" id="ARBA00022801"/>
    </source>
</evidence>
<keyword evidence="8" id="KW-0904">Protein phosphatase</keyword>
<dbReference type="PANTHER" id="PTHR46047:SF3">
    <property type="entry name" value="TYROSINE-PROTEIN PHOSPHATASE NON-RECEPTOR TYPE 61F"/>
    <property type="match status" value="1"/>
</dbReference>
<evidence type="ECO:0000259" key="12">
    <source>
        <dbReference type="PROSITE" id="PS50055"/>
    </source>
</evidence>
<evidence type="ECO:0000256" key="5">
    <source>
        <dbReference type="ARBA" id="ARBA00022553"/>
    </source>
</evidence>
<comment type="similarity">
    <text evidence="3">Belongs to the protein-tyrosine phosphatase family. Non-receptor class 1 subfamily.</text>
</comment>
<keyword evidence="11" id="KW-1133">Transmembrane helix</keyword>
<dbReference type="InterPro" id="IPR016130">
    <property type="entry name" value="Tyr_Pase_AS"/>
</dbReference>
<keyword evidence="11" id="KW-0812">Transmembrane</keyword>
<dbReference type="SUPFAM" id="SSF52799">
    <property type="entry name" value="(Phosphotyrosine protein) phosphatases II"/>
    <property type="match status" value="1"/>
</dbReference>
<dbReference type="Gene3D" id="3.90.190.10">
    <property type="entry name" value="Protein tyrosine phosphatase superfamily"/>
    <property type="match status" value="1"/>
</dbReference>
<evidence type="ECO:0000256" key="11">
    <source>
        <dbReference type="SAM" id="Phobius"/>
    </source>
</evidence>
<evidence type="ECO:0000256" key="10">
    <source>
        <dbReference type="SAM" id="MobiDB-lite"/>
    </source>
</evidence>
<organism evidence="14 15">
    <name type="scientific">Aplysia californica</name>
    <name type="common">California sea hare</name>
    <dbReference type="NCBI Taxonomy" id="6500"/>
    <lineage>
        <taxon>Eukaryota</taxon>
        <taxon>Metazoa</taxon>
        <taxon>Spiralia</taxon>
        <taxon>Lophotrochozoa</taxon>
        <taxon>Mollusca</taxon>
        <taxon>Gastropoda</taxon>
        <taxon>Heterobranchia</taxon>
        <taxon>Euthyneura</taxon>
        <taxon>Tectipleura</taxon>
        <taxon>Aplysiida</taxon>
        <taxon>Aplysioidea</taxon>
        <taxon>Aplysiidae</taxon>
        <taxon>Aplysia</taxon>
    </lineage>
</organism>
<dbReference type="InterPro" id="IPR029021">
    <property type="entry name" value="Prot-tyrosine_phosphatase-like"/>
</dbReference>
<dbReference type="InterPro" id="IPR012265">
    <property type="entry name" value="Ptpn1/Ptpn2"/>
</dbReference>
<evidence type="ECO:0000259" key="13">
    <source>
        <dbReference type="PROSITE" id="PS50056"/>
    </source>
</evidence>
<evidence type="ECO:0000313" key="14">
    <source>
        <dbReference type="Proteomes" id="UP000694888"/>
    </source>
</evidence>
<dbReference type="GeneID" id="101860150"/>
<dbReference type="Proteomes" id="UP000694888">
    <property type="component" value="Unplaced"/>
</dbReference>
<feature type="domain" description="Tyrosine-protein phosphatase" evidence="12">
    <location>
        <begin position="18"/>
        <end position="288"/>
    </location>
</feature>
<protein>
    <recommendedName>
        <fullName evidence="4">protein-tyrosine-phosphatase</fullName>
        <ecNumber evidence="4">3.1.3.48</ecNumber>
    </recommendedName>
</protein>
<dbReference type="SMART" id="SM00194">
    <property type="entry name" value="PTPc"/>
    <property type="match status" value="1"/>
</dbReference>
<dbReference type="RefSeq" id="XP_005093236.1">
    <property type="nucleotide sequence ID" value="XM_005093179.3"/>
</dbReference>
<dbReference type="PROSITE" id="PS00383">
    <property type="entry name" value="TYR_PHOSPHATASE_1"/>
    <property type="match status" value="1"/>
</dbReference>
<dbReference type="InterPro" id="IPR000242">
    <property type="entry name" value="PTP_cat"/>
</dbReference>
<dbReference type="PROSITE" id="PS50056">
    <property type="entry name" value="TYR_PHOSPHATASE_2"/>
    <property type="match status" value="1"/>
</dbReference>
<accession>A0ABM0JGL7</accession>
<feature type="transmembrane region" description="Helical" evidence="11">
    <location>
        <begin position="461"/>
        <end position="480"/>
    </location>
</feature>
<evidence type="ECO:0000256" key="8">
    <source>
        <dbReference type="ARBA" id="ARBA00022912"/>
    </source>
</evidence>
<name>A0ABM0JGL7_APLCA</name>
<dbReference type="PIRSF" id="PIRSF000926">
    <property type="entry name" value="Tyr-Ptase_nr1"/>
    <property type="match status" value="1"/>
</dbReference>
<feature type="domain" description="Tyrosine specific protein phosphatases" evidence="13">
    <location>
        <begin position="203"/>
        <end position="279"/>
    </location>
</feature>
<keyword evidence="9 11" id="KW-0472">Membrane</keyword>
<evidence type="ECO:0000256" key="9">
    <source>
        <dbReference type="ARBA" id="ARBA00023136"/>
    </source>
</evidence>
<dbReference type="SMART" id="SM00404">
    <property type="entry name" value="PTPc_motif"/>
    <property type="match status" value="1"/>
</dbReference>
<dbReference type="InterPro" id="IPR051985">
    <property type="entry name" value="NR_tyrosine_phosphatase"/>
</dbReference>
<evidence type="ECO:0000256" key="4">
    <source>
        <dbReference type="ARBA" id="ARBA00013064"/>
    </source>
</evidence>
<feature type="region of interest" description="Disordered" evidence="10">
    <location>
        <begin position="342"/>
        <end position="383"/>
    </location>
</feature>
<dbReference type="PROSITE" id="PS50055">
    <property type="entry name" value="TYR_PHOSPHATASE_PTP"/>
    <property type="match status" value="1"/>
</dbReference>
<gene>
    <name evidence="15" type="primary">LOC101860150</name>
</gene>
<keyword evidence="14" id="KW-1185">Reference proteome</keyword>
<sequence>MTSPTEREFAEFDSNSVWNEVYQRLKNEASLTTLGDEFSTKLARDPDNRRKNRYRDVSPYDHSRVVLSGDNNYINASLLKVPDASRQYILTQGPLEHTMCDFWQMTWEQNTKAVVMLNRVIEKGALKCAQYWPLGSNYGYEDEMYFPECGLRVTLITEQDFQHFSLRSLELEHMESGEKREVLHFHYTTWPDFGVPSSPDAFLHFLHSVRQTNSLAPDVGPAIVHCSAGIGRSGTFCLVDSCLVMVEKEGTMDNINVRESLIRMRSFRMGLIQTADQLRFSYLAIIQGAQAILKGSGLESLQTQNCSEGVPPPPPQRTSSLQPPAKPKTMPSALQLLSALDENEDPPALPPKKNSPLQRQSGFSGWDGEMATDDDLTDDDEDDEEFDKLIDRDEDKENIGDNVIAADSDSESDSEMQRAQVRQRIREQRKQETMQKIKEMKDKQRRSERWRPYKSFFTPSVYFGIAVLVGIAGVVVYRYML</sequence>
<dbReference type="Pfam" id="PF00102">
    <property type="entry name" value="Y_phosphatase"/>
    <property type="match status" value="1"/>
</dbReference>
<dbReference type="PANTHER" id="PTHR46047">
    <property type="entry name" value="TYROSINE-PROTEIN PHOSPHATASE NON-RECEPTOR TYPE 61F"/>
    <property type="match status" value="1"/>
</dbReference>
<evidence type="ECO:0000256" key="3">
    <source>
        <dbReference type="ARBA" id="ARBA00009701"/>
    </source>
</evidence>
<reference evidence="15" key="1">
    <citation type="submission" date="2025-08" db="UniProtKB">
        <authorList>
            <consortium name="RefSeq"/>
        </authorList>
    </citation>
    <scope>IDENTIFICATION</scope>
</reference>
<comment type="subcellular location">
    <subcellularLocation>
        <location evidence="2">Endomembrane system</location>
    </subcellularLocation>
    <subcellularLocation>
        <location evidence="1">Endoplasmic reticulum</location>
    </subcellularLocation>
</comment>
<dbReference type="InterPro" id="IPR000387">
    <property type="entry name" value="Tyr_Pase_dom"/>
</dbReference>
<evidence type="ECO:0000256" key="7">
    <source>
        <dbReference type="ARBA" id="ARBA00022824"/>
    </source>
</evidence>
<keyword evidence="7" id="KW-0256">Endoplasmic reticulum</keyword>
<dbReference type="EC" id="3.1.3.48" evidence="4"/>
<feature type="region of interest" description="Disordered" evidence="10">
    <location>
        <begin position="302"/>
        <end position="330"/>
    </location>
</feature>
<dbReference type="InterPro" id="IPR003595">
    <property type="entry name" value="Tyr_Pase_cat"/>
</dbReference>
<proteinExistence type="inferred from homology"/>
<evidence type="ECO:0000256" key="1">
    <source>
        <dbReference type="ARBA" id="ARBA00004240"/>
    </source>
</evidence>
<dbReference type="PRINTS" id="PR00700">
    <property type="entry name" value="PRTYPHPHTASE"/>
</dbReference>